<dbReference type="InterPro" id="IPR049326">
    <property type="entry name" value="Rhodopsin_dom_fungi"/>
</dbReference>
<proteinExistence type="inferred from homology"/>
<feature type="transmembrane region" description="Helical" evidence="7">
    <location>
        <begin position="254"/>
        <end position="274"/>
    </location>
</feature>
<dbReference type="AlphaFoldDB" id="A0AA38VLQ7"/>
<dbReference type="PANTHER" id="PTHR33048">
    <property type="entry name" value="PTH11-LIKE INTEGRAL MEMBRANE PROTEIN (AFU_ORTHOLOGUE AFUA_5G11245)"/>
    <property type="match status" value="1"/>
</dbReference>
<feature type="transmembrane region" description="Helical" evidence="7">
    <location>
        <begin position="132"/>
        <end position="154"/>
    </location>
</feature>
<evidence type="ECO:0000256" key="1">
    <source>
        <dbReference type="ARBA" id="ARBA00004141"/>
    </source>
</evidence>
<accession>A0AA38VLQ7</accession>
<feature type="domain" description="Rhodopsin" evidence="8">
    <location>
        <begin position="39"/>
        <end position="279"/>
    </location>
</feature>
<evidence type="ECO:0000313" key="10">
    <source>
        <dbReference type="Proteomes" id="UP001174694"/>
    </source>
</evidence>
<dbReference type="Pfam" id="PF20684">
    <property type="entry name" value="Fung_rhodopsin"/>
    <property type="match status" value="1"/>
</dbReference>
<protein>
    <submittedName>
        <fullName evidence="9">Integral membrane family protein</fullName>
    </submittedName>
</protein>
<evidence type="ECO:0000256" key="5">
    <source>
        <dbReference type="ARBA" id="ARBA00038359"/>
    </source>
</evidence>
<feature type="transmembrane region" description="Helical" evidence="7">
    <location>
        <begin position="185"/>
        <end position="205"/>
    </location>
</feature>
<comment type="subcellular location">
    <subcellularLocation>
        <location evidence="1">Membrane</location>
        <topology evidence="1">Multi-pass membrane protein</topology>
    </subcellularLocation>
</comment>
<feature type="transmembrane region" description="Helical" evidence="7">
    <location>
        <begin position="217"/>
        <end position="239"/>
    </location>
</feature>
<evidence type="ECO:0000313" key="9">
    <source>
        <dbReference type="EMBL" id="KAJ9134127.1"/>
    </source>
</evidence>
<dbReference type="GO" id="GO:0016020">
    <property type="term" value="C:membrane"/>
    <property type="evidence" value="ECO:0007669"/>
    <property type="project" value="UniProtKB-SubCell"/>
</dbReference>
<keyword evidence="10" id="KW-1185">Reference proteome</keyword>
<evidence type="ECO:0000256" key="2">
    <source>
        <dbReference type="ARBA" id="ARBA00022692"/>
    </source>
</evidence>
<keyword evidence="2 7" id="KW-0812">Transmembrane</keyword>
<feature type="region of interest" description="Disordered" evidence="6">
    <location>
        <begin position="312"/>
        <end position="334"/>
    </location>
</feature>
<name>A0AA38VLQ7_9PEZI</name>
<evidence type="ECO:0000259" key="8">
    <source>
        <dbReference type="Pfam" id="PF20684"/>
    </source>
</evidence>
<evidence type="ECO:0000256" key="7">
    <source>
        <dbReference type="SAM" id="Phobius"/>
    </source>
</evidence>
<dbReference type="InterPro" id="IPR052337">
    <property type="entry name" value="SAT4-like"/>
</dbReference>
<sequence>MAAAGDGTHLVSDPSEDEAPAILAGTLVVTGMALVTLGARLYVRLAMIKNFGWDDAFMSFAMALTVAGQGIVIAEVSHGAGRHIGDVDPAVYMIGMKLNFITQPLYLVAICVVKLSIGSSLLRIASTKFYKTLIISIMGFMAFYTTGCFFTIVFQCTDIRMLWDGSVKGTCWTQRTLQALSYTNLALNIMTDLLFAVVIPTPMLWGLNVNRRTRITLMGILGLGVFACAACFIKLGYLVNYGKLGDWLWDSRNITIWTVVECNIGIIAGSLPTLRPLFKTILGSTYGKGSRKTGGPSGSGYYGKGTIKGSKSNWQSLGSGRGGVRGGDTDETSSERAFNAGVAEAYEMGGRSTGGPNGMTVLTEVDAKSSDESVDRAGLHARGGITKTTTTTMTFLDLKKS</sequence>
<comment type="caution">
    <text evidence="9">The sequence shown here is derived from an EMBL/GenBank/DDBJ whole genome shotgun (WGS) entry which is preliminary data.</text>
</comment>
<feature type="transmembrane region" description="Helical" evidence="7">
    <location>
        <begin position="55"/>
        <end position="74"/>
    </location>
</feature>
<comment type="similarity">
    <text evidence="5">Belongs to the SAT4 family.</text>
</comment>
<gene>
    <name evidence="9" type="ORF">NKR23_g10342</name>
</gene>
<feature type="transmembrane region" description="Helical" evidence="7">
    <location>
        <begin position="20"/>
        <end position="43"/>
    </location>
</feature>
<organism evidence="9 10">
    <name type="scientific">Pleurostoma richardsiae</name>
    <dbReference type="NCBI Taxonomy" id="41990"/>
    <lineage>
        <taxon>Eukaryota</taxon>
        <taxon>Fungi</taxon>
        <taxon>Dikarya</taxon>
        <taxon>Ascomycota</taxon>
        <taxon>Pezizomycotina</taxon>
        <taxon>Sordariomycetes</taxon>
        <taxon>Sordariomycetidae</taxon>
        <taxon>Calosphaeriales</taxon>
        <taxon>Pleurostomataceae</taxon>
        <taxon>Pleurostoma</taxon>
    </lineage>
</organism>
<keyword evidence="4 7" id="KW-0472">Membrane</keyword>
<evidence type="ECO:0000256" key="4">
    <source>
        <dbReference type="ARBA" id="ARBA00023136"/>
    </source>
</evidence>
<feature type="transmembrane region" description="Helical" evidence="7">
    <location>
        <begin position="105"/>
        <end position="125"/>
    </location>
</feature>
<keyword evidence="3 7" id="KW-1133">Transmembrane helix</keyword>
<evidence type="ECO:0000256" key="3">
    <source>
        <dbReference type="ARBA" id="ARBA00022989"/>
    </source>
</evidence>
<dbReference type="Proteomes" id="UP001174694">
    <property type="component" value="Unassembled WGS sequence"/>
</dbReference>
<reference evidence="9" key="1">
    <citation type="submission" date="2022-07" db="EMBL/GenBank/DDBJ databases">
        <title>Fungi with potential for degradation of polypropylene.</title>
        <authorList>
            <person name="Gostincar C."/>
        </authorList>
    </citation>
    <scope>NUCLEOTIDE SEQUENCE</scope>
    <source>
        <strain evidence="9">EXF-13308</strain>
    </source>
</reference>
<dbReference type="EMBL" id="JANBVO010000045">
    <property type="protein sequence ID" value="KAJ9134127.1"/>
    <property type="molecule type" value="Genomic_DNA"/>
</dbReference>
<dbReference type="PANTHER" id="PTHR33048:SF167">
    <property type="entry name" value="INTEGRAL MEMBRANE PROTEIN"/>
    <property type="match status" value="1"/>
</dbReference>
<evidence type="ECO:0000256" key="6">
    <source>
        <dbReference type="SAM" id="MobiDB-lite"/>
    </source>
</evidence>